<evidence type="ECO:0000313" key="1">
    <source>
        <dbReference type="EMBL" id="RRT70170.1"/>
    </source>
</evidence>
<evidence type="ECO:0000313" key="2">
    <source>
        <dbReference type="Proteomes" id="UP000287651"/>
    </source>
</evidence>
<gene>
    <name evidence="1" type="ORF">B296_00031976</name>
</gene>
<accession>A0A427A1Q1</accession>
<name>A0A427A1Q1_ENSVE</name>
<dbReference type="EMBL" id="AMZH03004109">
    <property type="protein sequence ID" value="RRT70170.1"/>
    <property type="molecule type" value="Genomic_DNA"/>
</dbReference>
<reference evidence="1 2" key="1">
    <citation type="journal article" date="2014" name="Agronomy (Basel)">
        <title>A Draft Genome Sequence for Ensete ventricosum, the Drought-Tolerant Tree Against Hunger.</title>
        <authorList>
            <person name="Harrison J."/>
            <person name="Moore K.A."/>
            <person name="Paszkiewicz K."/>
            <person name="Jones T."/>
            <person name="Grant M."/>
            <person name="Ambacheew D."/>
            <person name="Muzemil S."/>
            <person name="Studholme D.J."/>
        </authorList>
    </citation>
    <scope>NUCLEOTIDE SEQUENCE [LARGE SCALE GENOMIC DNA]</scope>
</reference>
<dbReference type="AlphaFoldDB" id="A0A427A1Q1"/>
<protein>
    <submittedName>
        <fullName evidence="1">Uncharacterized protein</fullName>
    </submittedName>
</protein>
<proteinExistence type="predicted"/>
<organism evidence="1 2">
    <name type="scientific">Ensete ventricosum</name>
    <name type="common">Abyssinian banana</name>
    <name type="synonym">Musa ensete</name>
    <dbReference type="NCBI Taxonomy" id="4639"/>
    <lineage>
        <taxon>Eukaryota</taxon>
        <taxon>Viridiplantae</taxon>
        <taxon>Streptophyta</taxon>
        <taxon>Embryophyta</taxon>
        <taxon>Tracheophyta</taxon>
        <taxon>Spermatophyta</taxon>
        <taxon>Magnoliopsida</taxon>
        <taxon>Liliopsida</taxon>
        <taxon>Zingiberales</taxon>
        <taxon>Musaceae</taxon>
        <taxon>Ensete</taxon>
    </lineage>
</organism>
<comment type="caution">
    <text evidence="1">The sequence shown here is derived from an EMBL/GenBank/DDBJ whole genome shotgun (WGS) entry which is preliminary data.</text>
</comment>
<dbReference type="Proteomes" id="UP000287651">
    <property type="component" value="Unassembled WGS sequence"/>
</dbReference>
<sequence>MKSRAEDRDRRRYCCFHCDYGHDTDECHDLKNQIEDLIRHGHLNWYIRKLREPSLSPKGPVKRQVDIIVGGLATGGVSSSTRKAYARAEVQKRPRAYGDPGITFKSESEYPDHDNALVIMTRIVNARVRHIMIDIGSSISRLENSRADALARSTSVDTASELTTIPSFCQPTVATIKTATTVAHPD</sequence>